<reference evidence="4 5" key="1">
    <citation type="submission" date="2013-03" db="EMBL/GenBank/DDBJ databases">
        <title>The Genome Sequence of Capronia epimyces CBS 606.96.</title>
        <authorList>
            <consortium name="The Broad Institute Genomics Platform"/>
            <person name="Cuomo C."/>
            <person name="de Hoog S."/>
            <person name="Gorbushina A."/>
            <person name="Walker B."/>
            <person name="Young S.K."/>
            <person name="Zeng Q."/>
            <person name="Gargeya S."/>
            <person name="Fitzgerald M."/>
            <person name="Haas B."/>
            <person name="Abouelleil A."/>
            <person name="Allen A.W."/>
            <person name="Alvarado L."/>
            <person name="Arachchi H.M."/>
            <person name="Berlin A.M."/>
            <person name="Chapman S.B."/>
            <person name="Gainer-Dewar J."/>
            <person name="Goldberg J."/>
            <person name="Griggs A."/>
            <person name="Gujja S."/>
            <person name="Hansen M."/>
            <person name="Howarth C."/>
            <person name="Imamovic A."/>
            <person name="Ireland A."/>
            <person name="Larimer J."/>
            <person name="McCowan C."/>
            <person name="Murphy C."/>
            <person name="Pearson M."/>
            <person name="Poon T.W."/>
            <person name="Priest M."/>
            <person name="Roberts A."/>
            <person name="Saif S."/>
            <person name="Shea T."/>
            <person name="Sisk P."/>
            <person name="Sykes S."/>
            <person name="Wortman J."/>
            <person name="Nusbaum C."/>
            <person name="Birren B."/>
        </authorList>
    </citation>
    <scope>NUCLEOTIDE SEQUENCE [LARGE SCALE GENOMIC DNA]</scope>
    <source>
        <strain evidence="4 5">CBS 606.96</strain>
    </source>
</reference>
<dbReference type="OrthoDB" id="1933717at2759"/>
<dbReference type="AlphaFoldDB" id="W9XV94"/>
<name>W9XV94_9EURO</name>
<dbReference type="PANTHER" id="PTHR42760">
    <property type="entry name" value="SHORT-CHAIN DEHYDROGENASES/REDUCTASES FAMILY MEMBER"/>
    <property type="match status" value="1"/>
</dbReference>
<feature type="region of interest" description="Disordered" evidence="3">
    <location>
        <begin position="95"/>
        <end position="119"/>
    </location>
</feature>
<dbReference type="Pfam" id="PF00106">
    <property type="entry name" value="adh_short"/>
    <property type="match status" value="2"/>
</dbReference>
<dbReference type="HOGENOM" id="CLU_010194_8_0_1"/>
<dbReference type="EMBL" id="AMGY01000006">
    <property type="protein sequence ID" value="EXJ80896.1"/>
    <property type="molecule type" value="Genomic_DNA"/>
</dbReference>
<proteinExistence type="inferred from homology"/>
<dbReference type="CDD" id="cd05233">
    <property type="entry name" value="SDR_c"/>
    <property type="match status" value="1"/>
</dbReference>
<dbReference type="InterPro" id="IPR036291">
    <property type="entry name" value="NAD(P)-bd_dom_sf"/>
</dbReference>
<gene>
    <name evidence="4" type="ORF">A1O3_07184</name>
</gene>
<protein>
    <recommendedName>
        <fullName evidence="6">NAD(P)-binding protein</fullName>
    </recommendedName>
</protein>
<evidence type="ECO:0008006" key="6">
    <source>
        <dbReference type="Google" id="ProtNLM"/>
    </source>
</evidence>
<dbReference type="InterPro" id="IPR002347">
    <property type="entry name" value="SDR_fam"/>
</dbReference>
<organism evidence="4 5">
    <name type="scientific">Capronia epimyces CBS 606.96</name>
    <dbReference type="NCBI Taxonomy" id="1182542"/>
    <lineage>
        <taxon>Eukaryota</taxon>
        <taxon>Fungi</taxon>
        <taxon>Dikarya</taxon>
        <taxon>Ascomycota</taxon>
        <taxon>Pezizomycotina</taxon>
        <taxon>Eurotiomycetes</taxon>
        <taxon>Chaetothyriomycetidae</taxon>
        <taxon>Chaetothyriales</taxon>
        <taxon>Herpotrichiellaceae</taxon>
        <taxon>Capronia</taxon>
    </lineage>
</organism>
<feature type="compositionally biased region" description="Low complexity" evidence="3">
    <location>
        <begin position="106"/>
        <end position="119"/>
    </location>
</feature>
<dbReference type="eggNOG" id="KOG0725">
    <property type="taxonomic scope" value="Eukaryota"/>
</dbReference>
<evidence type="ECO:0000256" key="3">
    <source>
        <dbReference type="SAM" id="MobiDB-lite"/>
    </source>
</evidence>
<dbReference type="Proteomes" id="UP000019478">
    <property type="component" value="Unassembled WGS sequence"/>
</dbReference>
<dbReference type="PANTHER" id="PTHR42760:SF37">
    <property type="entry name" value="CLAVALDEHYDE DEHYDROGENASE"/>
    <property type="match status" value="1"/>
</dbReference>
<dbReference type="GO" id="GO:0016616">
    <property type="term" value="F:oxidoreductase activity, acting on the CH-OH group of donors, NAD or NADP as acceptor"/>
    <property type="evidence" value="ECO:0007669"/>
    <property type="project" value="TreeGrafter"/>
</dbReference>
<evidence type="ECO:0000313" key="5">
    <source>
        <dbReference type="Proteomes" id="UP000019478"/>
    </source>
</evidence>
<dbReference type="RefSeq" id="XP_007735484.1">
    <property type="nucleotide sequence ID" value="XM_007737294.1"/>
</dbReference>
<evidence type="ECO:0000256" key="1">
    <source>
        <dbReference type="ARBA" id="ARBA00006484"/>
    </source>
</evidence>
<accession>W9XV94</accession>
<keyword evidence="5" id="KW-1185">Reference proteome</keyword>
<dbReference type="GeneID" id="19171284"/>
<dbReference type="STRING" id="1182542.W9XV94"/>
<comment type="similarity">
    <text evidence="1">Belongs to the short-chain dehydrogenases/reductases (SDR) family.</text>
</comment>
<keyword evidence="2" id="KW-0560">Oxidoreductase</keyword>
<evidence type="ECO:0000256" key="2">
    <source>
        <dbReference type="ARBA" id="ARBA00023002"/>
    </source>
</evidence>
<dbReference type="SUPFAM" id="SSF51735">
    <property type="entry name" value="NAD(P)-binding Rossmann-fold domains"/>
    <property type="match status" value="1"/>
</dbReference>
<dbReference type="Gene3D" id="3.40.50.720">
    <property type="entry name" value="NAD(P)-binding Rossmann-like Domain"/>
    <property type="match status" value="1"/>
</dbReference>
<comment type="caution">
    <text evidence="4">The sequence shown here is derived from an EMBL/GenBank/DDBJ whole genome shotgun (WGS) entry which is preliminary data.</text>
</comment>
<sequence>MSDLNFSPPAWARAMPADRGFNVTQKYYRAAEGPIDPSRVTLPSPFVVVVVGGSKGIGAAVAKAYAQAGASGIVVTSRRLGDLDGVVQEISDMRAMSTKGQGQGQGQAPAPAQAHAQGQAHSQAHFQVVPFAVDVTIQAQVLALRDMVDQTFGRLDVLVANAGVAPALLADNDNDTVTGTGTGTHFHFPSSVAAEDGADFARVLSANLVGSFLVANAFLPLLQRTRDGPQTIIFSSSASSLDRGSALVPSSYNISKLAVNRLAEHIHQDHYEADGVVAVALHPGCIQTPIAELYPAVWKEILTDDISLPGGVCVWLTAEKRGWLSGRYFCANWDVEELLARKKEIVEKDLFKMRLLL</sequence>
<evidence type="ECO:0000313" key="4">
    <source>
        <dbReference type="EMBL" id="EXJ80896.1"/>
    </source>
</evidence>
<dbReference type="PRINTS" id="PR00081">
    <property type="entry name" value="GDHRDH"/>
</dbReference>